<dbReference type="InterPro" id="IPR027410">
    <property type="entry name" value="TCP-1-like_intermed_sf"/>
</dbReference>
<organism evidence="16">
    <name type="scientific">Stygiella incarcerata</name>
    <dbReference type="NCBI Taxonomy" id="1712417"/>
    <lineage>
        <taxon>Eukaryota</taxon>
        <taxon>Discoba</taxon>
        <taxon>Jakobida</taxon>
        <taxon>Andalucina</taxon>
        <taxon>Stygiellidae</taxon>
        <taxon>Stygiella</taxon>
    </lineage>
</organism>
<comment type="subunit">
    <text evidence="3">Heterooligomeric complex of about 850 to 900 kDa that forms two stacked rings, 12 to 16 nm in diameter.</text>
</comment>
<dbReference type="SUPFAM" id="SSF48592">
    <property type="entry name" value="GroEL equatorial domain-like"/>
    <property type="match status" value="1"/>
</dbReference>
<comment type="function">
    <text evidence="12">Implicated in mitochondrial protein import and macromolecular assembly. May facilitate the correct folding of imported proteins. May also prevent misfolding and promote the refolding and proper assembly of unfolded polypeptides generated under stress conditions in the mitochondrial matrix.</text>
</comment>
<proteinExistence type="evidence at transcript level"/>
<dbReference type="PANTHER" id="PTHR11353">
    <property type="entry name" value="CHAPERONIN"/>
    <property type="match status" value="1"/>
</dbReference>
<dbReference type="GO" id="GO:0016887">
    <property type="term" value="F:ATP hydrolysis activity"/>
    <property type="evidence" value="ECO:0007669"/>
    <property type="project" value="InterPro"/>
</dbReference>
<dbReference type="InterPro" id="IPR027409">
    <property type="entry name" value="GroEL-like_apical_dom_sf"/>
</dbReference>
<evidence type="ECO:0000256" key="11">
    <source>
        <dbReference type="ARBA" id="ARBA00024677"/>
    </source>
</evidence>
<evidence type="ECO:0000256" key="6">
    <source>
        <dbReference type="ARBA" id="ARBA00022741"/>
    </source>
</evidence>
<keyword evidence="10 13" id="KW-0143">Chaperone</keyword>
<dbReference type="InterPro" id="IPR053374">
    <property type="entry name" value="TCP-1_chaperonin"/>
</dbReference>
<dbReference type="FunFam" id="1.10.560.10:FF:000073">
    <property type="entry name" value="T-complex protein 1 subunit gamma"/>
    <property type="match status" value="1"/>
</dbReference>
<dbReference type="Pfam" id="PF00118">
    <property type="entry name" value="Cpn60_TCP1"/>
    <property type="match status" value="1"/>
</dbReference>
<evidence type="ECO:0000256" key="3">
    <source>
        <dbReference type="ARBA" id="ARBA00011531"/>
    </source>
</evidence>
<dbReference type="GO" id="GO:0140662">
    <property type="term" value="F:ATP-dependent protein folding chaperone"/>
    <property type="evidence" value="ECO:0007669"/>
    <property type="project" value="InterPro"/>
</dbReference>
<keyword evidence="9" id="KW-0346">Stress response</keyword>
<dbReference type="NCBIfam" id="TIGR02344">
    <property type="entry name" value="chap_CCT_gamma"/>
    <property type="match status" value="1"/>
</dbReference>
<evidence type="ECO:0000256" key="7">
    <source>
        <dbReference type="ARBA" id="ARBA00022840"/>
    </source>
</evidence>
<dbReference type="InterPro" id="IPR002423">
    <property type="entry name" value="Cpn60/GroEL/TCP-1"/>
</dbReference>
<evidence type="ECO:0000256" key="12">
    <source>
        <dbReference type="ARBA" id="ARBA00025467"/>
    </source>
</evidence>
<dbReference type="InterPro" id="IPR054827">
    <property type="entry name" value="thermosome_alpha"/>
</dbReference>
<dbReference type="NCBIfam" id="NF041082">
    <property type="entry name" value="thermosome_alpha"/>
    <property type="match status" value="1"/>
</dbReference>
<dbReference type="EMBL" id="KX235373">
    <property type="protein sequence ID" value="ANM86102.1"/>
    <property type="molecule type" value="mRNA"/>
</dbReference>
<gene>
    <name evidence="16" type="primary">cct-G</name>
</gene>
<evidence type="ECO:0000313" key="16">
    <source>
        <dbReference type="EMBL" id="ANM86102.1"/>
    </source>
</evidence>
<dbReference type="InterPro" id="IPR002194">
    <property type="entry name" value="Chaperonin_TCP-1_CS"/>
</dbReference>
<dbReference type="SUPFAM" id="SSF54849">
    <property type="entry name" value="GroEL-intermediate domain like"/>
    <property type="match status" value="1"/>
</dbReference>
<keyword evidence="8" id="KW-0809">Transit peptide</keyword>
<evidence type="ECO:0000256" key="10">
    <source>
        <dbReference type="ARBA" id="ARBA00023186"/>
    </source>
</evidence>
<evidence type="ECO:0000256" key="8">
    <source>
        <dbReference type="ARBA" id="ARBA00022946"/>
    </source>
</evidence>
<keyword evidence="7 13" id="KW-0067">ATP-binding</keyword>
<dbReference type="PROSITE" id="PS00995">
    <property type="entry name" value="TCP1_3"/>
    <property type="match status" value="1"/>
</dbReference>
<dbReference type="GO" id="GO:0051082">
    <property type="term" value="F:unfolded protein binding"/>
    <property type="evidence" value="ECO:0007669"/>
    <property type="project" value="InterPro"/>
</dbReference>
<evidence type="ECO:0000256" key="1">
    <source>
        <dbReference type="ARBA" id="ARBA00004496"/>
    </source>
</evidence>
<comment type="similarity">
    <text evidence="2 13">Belongs to the TCP-1 chaperonin family.</text>
</comment>
<dbReference type="InterPro" id="IPR012719">
    <property type="entry name" value="Chap_CCT_gamma"/>
</dbReference>
<comment type="subcellular location">
    <subcellularLocation>
        <location evidence="1">Cytoplasm</location>
    </subcellularLocation>
</comment>
<dbReference type="PROSITE" id="PS00750">
    <property type="entry name" value="TCP1_1"/>
    <property type="match status" value="1"/>
</dbReference>
<evidence type="ECO:0000256" key="5">
    <source>
        <dbReference type="ARBA" id="ARBA00022490"/>
    </source>
</evidence>
<dbReference type="FunFam" id="1.10.560.10:FF:000085">
    <property type="entry name" value="T-complex protein 1 subunit gamma"/>
    <property type="match status" value="1"/>
</dbReference>
<keyword evidence="5" id="KW-0963">Cytoplasm</keyword>
<sequence>MIPQAGRPGMGLGAPVYVLNQKTKTDRGREARLGNIRAAKAVADVVRTTLGPRSMLKMILDPMGGIVLTNDGNSILREIDVSHPAARSIIDLSRTQDEEVGDGTTSVIILAGEILSISEPLLERKLHPTVIVKAFFLALNDALKVVEKTSFTIDVKDTKQVIKVIKSCLGTKFLSRSSDLLAKLALEAVLCVTTTDGDHKEIDLKRYAKIEKVPGGVLTDSRVLRGVMFNKDIIHSSMRRKIDNPRVLLLDCPVEYRKGESMTSVEVMKDEDWAALLKMEEEEMERMCADILKHKPDVLVTEKGISDYAAHILMKNNVSVIRRLRKTDNNRIARVTGATICHRTDEIRDEDVGTKCGLFVVRKIGDEYFTFMEECEDPKACTILLRGPSKDFLNEVERNLHDAMGVARNIVFDPRLCPGGGAVEMAVSQALMENLGNVEGVLQYPYEALALSLEVIPRTLAQNCGANVVRVITELRSKHTGGANSSWGVNGDTGKLADMKELGVWEPLAVKEQTMKTAVEASAMLLRIDEIVSGIKKRKDGGGDGRPAPPPEEMEGAGGEAM</sequence>
<dbReference type="GO" id="GO:0005832">
    <property type="term" value="C:chaperonin-containing T-complex"/>
    <property type="evidence" value="ECO:0007669"/>
    <property type="project" value="UniProtKB-ARBA"/>
</dbReference>
<evidence type="ECO:0000256" key="13">
    <source>
        <dbReference type="RuleBase" id="RU004187"/>
    </source>
</evidence>
<keyword evidence="6 13" id="KW-0547">Nucleotide-binding</keyword>
<accession>A0A192ZHV2</accession>
<dbReference type="SUPFAM" id="SSF52029">
    <property type="entry name" value="GroEL apical domain-like"/>
    <property type="match status" value="1"/>
</dbReference>
<dbReference type="Gene3D" id="3.50.7.10">
    <property type="entry name" value="GroEL"/>
    <property type="match status" value="1"/>
</dbReference>
<dbReference type="InterPro" id="IPR017998">
    <property type="entry name" value="Chaperone_TCP-1"/>
</dbReference>
<dbReference type="FunFam" id="3.50.7.10:FF:000005">
    <property type="entry name" value="T-complex protein 1 subunit gamma"/>
    <property type="match status" value="1"/>
</dbReference>
<protein>
    <recommendedName>
        <fullName evidence="4 14">T-complex protein 1 subunit gamma</fullName>
    </recommendedName>
</protein>
<dbReference type="AlphaFoldDB" id="A0A192ZHV2"/>
<evidence type="ECO:0000256" key="4">
    <source>
        <dbReference type="ARBA" id="ARBA00017187"/>
    </source>
</evidence>
<evidence type="ECO:0000256" key="2">
    <source>
        <dbReference type="ARBA" id="ARBA00008020"/>
    </source>
</evidence>
<reference evidence="16" key="1">
    <citation type="submission" date="2016-05" db="EMBL/GenBank/DDBJ databases">
        <title>Novel hydrogenosomes in the microaerophilic jakobid Stygiella incarcerata.</title>
        <authorList>
            <person name="Leger M.M."/>
            <person name="Eme L."/>
            <person name="Hug L.A."/>
            <person name="Roger A.J."/>
        </authorList>
    </citation>
    <scope>NUCLEOTIDE SEQUENCE</scope>
</reference>
<dbReference type="Gene3D" id="3.30.260.10">
    <property type="entry name" value="TCP-1-like chaperonin intermediate domain"/>
    <property type="match status" value="1"/>
</dbReference>
<dbReference type="InterPro" id="IPR027413">
    <property type="entry name" value="GROEL-like_equatorial_sf"/>
</dbReference>
<dbReference type="NCBIfam" id="NF041083">
    <property type="entry name" value="thermosome_beta"/>
    <property type="match status" value="1"/>
</dbReference>
<evidence type="ECO:0000256" key="15">
    <source>
        <dbReference type="SAM" id="MobiDB-lite"/>
    </source>
</evidence>
<feature type="region of interest" description="Disordered" evidence="15">
    <location>
        <begin position="536"/>
        <end position="562"/>
    </location>
</feature>
<dbReference type="GO" id="GO:0005524">
    <property type="term" value="F:ATP binding"/>
    <property type="evidence" value="ECO:0007669"/>
    <property type="project" value="UniProtKB-KW"/>
</dbReference>
<comment type="function">
    <text evidence="11">Molecular chaperone; assists the folding of proteins upon ATP hydrolysis. Known to play a role, in vitro, in the folding of actin and tubulin.</text>
</comment>
<name>A0A192ZHV2_9EUKA</name>
<dbReference type="CDD" id="cd03337">
    <property type="entry name" value="TCP1_gamma"/>
    <property type="match status" value="1"/>
</dbReference>
<dbReference type="PRINTS" id="PR00304">
    <property type="entry name" value="TCOMPLEXTCP1"/>
</dbReference>
<evidence type="ECO:0000256" key="14">
    <source>
        <dbReference type="RuleBase" id="RU004191"/>
    </source>
</evidence>
<evidence type="ECO:0000256" key="9">
    <source>
        <dbReference type="ARBA" id="ARBA00023016"/>
    </source>
</evidence>
<dbReference type="Gene3D" id="1.10.560.10">
    <property type="entry name" value="GroEL-like equatorial domain"/>
    <property type="match status" value="1"/>
</dbReference>